<dbReference type="PANTHER" id="PTHR35344">
    <property type="entry name" value="GAS VESICLE STRUCTURAL PROTEIN 2-RELATED"/>
    <property type="match status" value="1"/>
</dbReference>
<comment type="similarity">
    <text evidence="3">Belongs to the gas vesicle GvpA family.</text>
</comment>
<reference evidence="4 5" key="1">
    <citation type="submission" date="2019-03" db="EMBL/GenBank/DDBJ databases">
        <title>Draft Genome Sequence of Desulfosporosinus fructosivorans Strain 63.6F, Isolated from Marine Sediment in the Baltic Sea.</title>
        <authorList>
            <person name="Hausmann B."/>
            <person name="Vandieken V."/>
            <person name="Pjevac P."/>
            <person name="Schreck K."/>
            <person name="Herbold C.W."/>
            <person name="Loy A."/>
        </authorList>
    </citation>
    <scope>NUCLEOTIDE SEQUENCE [LARGE SCALE GENOMIC DNA]</scope>
    <source>
        <strain evidence="4 5">63.6F</strain>
    </source>
</reference>
<evidence type="ECO:0000256" key="2">
    <source>
        <dbReference type="ARBA" id="ARBA00035108"/>
    </source>
</evidence>
<evidence type="ECO:0000256" key="3">
    <source>
        <dbReference type="ARBA" id="ARBA00035646"/>
    </source>
</evidence>
<evidence type="ECO:0000256" key="1">
    <source>
        <dbReference type="ARBA" id="ARBA00022987"/>
    </source>
</evidence>
<accession>A0A4Z0QWU8</accession>
<organism evidence="4 5">
    <name type="scientific">Desulfosporosinus fructosivorans</name>
    <dbReference type="NCBI Taxonomy" id="2018669"/>
    <lineage>
        <taxon>Bacteria</taxon>
        <taxon>Bacillati</taxon>
        <taxon>Bacillota</taxon>
        <taxon>Clostridia</taxon>
        <taxon>Eubacteriales</taxon>
        <taxon>Desulfitobacteriaceae</taxon>
        <taxon>Desulfosporosinus</taxon>
    </lineage>
</organism>
<comment type="caution">
    <text evidence="4">The sequence shown here is derived from an EMBL/GenBank/DDBJ whole genome shotgun (WGS) entry which is preliminary data.</text>
</comment>
<dbReference type="AlphaFoldDB" id="A0A4Z0QWU8"/>
<dbReference type="Pfam" id="PF00741">
    <property type="entry name" value="Gas_vesicle"/>
    <property type="match status" value="1"/>
</dbReference>
<name>A0A4Z0QWU8_9FIRM</name>
<protein>
    <submittedName>
        <fullName evidence="4">Gas vesicle protein</fullName>
    </submittedName>
</protein>
<dbReference type="PANTHER" id="PTHR35344:SF4">
    <property type="entry name" value="GAS VESICLE PROTEIN A1"/>
    <property type="match status" value="1"/>
</dbReference>
<dbReference type="InterPro" id="IPR000638">
    <property type="entry name" value="Gas-vesicle_GvpA-like"/>
</dbReference>
<dbReference type="GO" id="GO:0031411">
    <property type="term" value="C:gas vesicle"/>
    <property type="evidence" value="ECO:0007669"/>
    <property type="project" value="UniProtKB-SubCell"/>
</dbReference>
<dbReference type="InterPro" id="IPR018493">
    <property type="entry name" value="GvpA-like_CS"/>
</dbReference>
<proteinExistence type="inferred from homology"/>
<dbReference type="EMBL" id="SPQQ01000025">
    <property type="protein sequence ID" value="TGE34890.1"/>
    <property type="molecule type" value="Genomic_DNA"/>
</dbReference>
<dbReference type="PROSITE" id="PS00234">
    <property type="entry name" value="GAS_VESICLE_A_1"/>
    <property type="match status" value="1"/>
</dbReference>
<gene>
    <name evidence="4" type="ORF">E4K67_28205</name>
</gene>
<dbReference type="OrthoDB" id="8453627at2"/>
<keyword evidence="5" id="KW-1185">Reference proteome</keyword>
<dbReference type="InterPro" id="IPR050530">
    <property type="entry name" value="GvpA"/>
</dbReference>
<comment type="subcellular location">
    <subcellularLocation>
        <location evidence="2">Gas vesicle</location>
    </subcellularLocation>
</comment>
<evidence type="ECO:0000313" key="4">
    <source>
        <dbReference type="EMBL" id="TGE34890.1"/>
    </source>
</evidence>
<sequence>MRRKLRVGDIANSKQVTLLEVVEKLLDKGVVISGDLILSCGNVDLVYLNLKIVLTSVQTMLEGNTLKKDVTL</sequence>
<evidence type="ECO:0000313" key="5">
    <source>
        <dbReference type="Proteomes" id="UP000298460"/>
    </source>
</evidence>
<dbReference type="Proteomes" id="UP000298460">
    <property type="component" value="Unassembled WGS sequence"/>
</dbReference>
<keyword evidence="1" id="KW-0304">Gas vesicle</keyword>
<dbReference type="GO" id="GO:0005198">
    <property type="term" value="F:structural molecule activity"/>
    <property type="evidence" value="ECO:0007669"/>
    <property type="project" value="InterPro"/>
</dbReference>
<dbReference type="GO" id="GO:0012506">
    <property type="term" value="C:vesicle membrane"/>
    <property type="evidence" value="ECO:0007669"/>
    <property type="project" value="InterPro"/>
</dbReference>